<dbReference type="NCBIfam" id="TIGR03816">
    <property type="entry name" value="tadE_like_DECH"/>
    <property type="match status" value="1"/>
</dbReference>
<dbReference type="InterPro" id="IPR021202">
    <property type="entry name" value="Rv3654c-like"/>
</dbReference>
<accession>A0ABY2J7P6</accession>
<evidence type="ECO:0000313" key="3">
    <source>
        <dbReference type="Proteomes" id="UP000298355"/>
    </source>
</evidence>
<name>A0ABY2J7P6_9MICO</name>
<organism evidence="2 3">
    <name type="scientific">Cryobacterium breve</name>
    <dbReference type="NCBI Taxonomy" id="1259258"/>
    <lineage>
        <taxon>Bacteria</taxon>
        <taxon>Bacillati</taxon>
        <taxon>Actinomycetota</taxon>
        <taxon>Actinomycetes</taxon>
        <taxon>Micrococcales</taxon>
        <taxon>Microbacteriaceae</taxon>
        <taxon>Cryobacterium</taxon>
    </lineage>
</organism>
<keyword evidence="3" id="KW-1185">Reference proteome</keyword>
<gene>
    <name evidence="2" type="ORF">E3O65_05580</name>
</gene>
<proteinExistence type="predicted"/>
<dbReference type="Proteomes" id="UP000298355">
    <property type="component" value="Unassembled WGS sequence"/>
</dbReference>
<evidence type="ECO:0000256" key="1">
    <source>
        <dbReference type="SAM" id="MobiDB-lite"/>
    </source>
</evidence>
<evidence type="ECO:0008006" key="4">
    <source>
        <dbReference type="Google" id="ProtNLM"/>
    </source>
</evidence>
<reference evidence="2 3" key="1">
    <citation type="submission" date="2019-03" db="EMBL/GenBank/DDBJ databases">
        <title>Genomics of glacier-inhabiting Cryobacterium strains.</title>
        <authorList>
            <person name="Liu Q."/>
            <person name="Xin Y.-H."/>
        </authorList>
    </citation>
    <scope>NUCLEOTIDE SEQUENCE [LARGE SCALE GENOMIC DNA]</scope>
    <source>
        <strain evidence="2 3">TMT4-23</strain>
    </source>
</reference>
<comment type="caution">
    <text evidence="2">The sequence shown here is derived from an EMBL/GenBank/DDBJ whole genome shotgun (WGS) entry which is preliminary data.</text>
</comment>
<dbReference type="EMBL" id="SOGJ01000012">
    <property type="protein sequence ID" value="TFC99855.1"/>
    <property type="molecule type" value="Genomic_DNA"/>
</dbReference>
<feature type="region of interest" description="Disordered" evidence="1">
    <location>
        <begin position="97"/>
        <end position="127"/>
    </location>
</feature>
<sequence>MLAVGVLGAVLLFTAMLLPLFAALAVRQSVQGATDAAALAAADTASGRVAGVPCAAAAEAARLNGASVTGCTVEGLIVSVTAVRGYLGFELGARARAGPPGSDSGTPGAGAAPGVPTAPGAAQGPPG</sequence>
<protein>
    <recommendedName>
        <fullName evidence="4">Helicase</fullName>
    </recommendedName>
</protein>
<evidence type="ECO:0000313" key="2">
    <source>
        <dbReference type="EMBL" id="TFC99855.1"/>
    </source>
</evidence>